<evidence type="ECO:0000256" key="4">
    <source>
        <dbReference type="SAM" id="SignalP"/>
    </source>
</evidence>
<evidence type="ECO:0000256" key="1">
    <source>
        <dbReference type="ARBA" id="ARBA00008520"/>
    </source>
</evidence>
<name>A0A1H3K7D3_9MICO</name>
<evidence type="ECO:0000313" key="6">
    <source>
        <dbReference type="Proteomes" id="UP000198891"/>
    </source>
</evidence>
<dbReference type="OrthoDB" id="358201at2"/>
<accession>A0A1H3K7D3</accession>
<dbReference type="Pfam" id="PF01547">
    <property type="entry name" value="SBP_bac_1"/>
    <property type="match status" value="1"/>
</dbReference>
<sequence length="477" mass="50654">MYSKLKPIIALGVVATTALALAGCAPSASSDKTVITIAGPNQWNTDAQSFGPAWEDLVARFEAAEPNIEVKTVVLPLTEFYQTLSTQLAAGTAPELIFNQASHKPDQVVTLDDYFDKPNPYIEGNEKWITAFNPDYIGGAANAGRNAAQHYEFVPFNLYLSGIYYNKDVFTAAGIHEPPATYGDLIKDCKAISAAGYTPLAFDNSYLAQASVVKPITSMLLTKYFDELNYYGPDGKPGTSKQISVKDFAKGVLTGEFTPQNTPEIGEAFTLAKQVVDACATPNWSGVASTGAAFTGAQEFLAGKAAMSFGANFSANSLNEVDWKYGTLPFPTITKQDSPLSTGEAARSGANTGGTSYMIPATTKGDKLDAAVKFLQFASSPVGIQPWLDQTGGIPALADAKPAPGLEGLTTGDWALNPTVPQPALLPKAVLGQAIYTGYLTGNKSLDDQLTETLSQWTTSAKEVAADGKWTDDWAQQ</sequence>
<keyword evidence="5" id="KW-0762">Sugar transport</keyword>
<organism evidence="5 6">
    <name type="scientific">Herbiconiux ginsengi</name>
    <dbReference type="NCBI Taxonomy" id="381665"/>
    <lineage>
        <taxon>Bacteria</taxon>
        <taxon>Bacillati</taxon>
        <taxon>Actinomycetota</taxon>
        <taxon>Actinomycetes</taxon>
        <taxon>Micrococcales</taxon>
        <taxon>Microbacteriaceae</taxon>
        <taxon>Herbiconiux</taxon>
    </lineage>
</organism>
<dbReference type="SUPFAM" id="SSF53850">
    <property type="entry name" value="Periplasmic binding protein-like II"/>
    <property type="match status" value="1"/>
</dbReference>
<feature type="region of interest" description="Disordered" evidence="3">
    <location>
        <begin position="336"/>
        <end position="356"/>
    </location>
</feature>
<evidence type="ECO:0000313" key="5">
    <source>
        <dbReference type="EMBL" id="SDY47394.1"/>
    </source>
</evidence>
<dbReference type="PANTHER" id="PTHR43649:SF29">
    <property type="entry name" value="OSMOPROTECTIVE COMPOUNDS-BINDING PROTEIN GGTB"/>
    <property type="match status" value="1"/>
</dbReference>
<proteinExistence type="inferred from homology"/>
<reference evidence="5 6" key="1">
    <citation type="submission" date="2016-10" db="EMBL/GenBank/DDBJ databases">
        <authorList>
            <person name="de Groot N.N."/>
        </authorList>
    </citation>
    <scope>NUCLEOTIDE SEQUENCE [LARGE SCALE GENOMIC DNA]</scope>
    <source>
        <strain evidence="5 6">CGMCC 4.3491</strain>
    </source>
</reference>
<comment type="similarity">
    <text evidence="1">Belongs to the bacterial solute-binding protein 1 family.</text>
</comment>
<dbReference type="STRING" id="381665.SAMN05216554_0432"/>
<dbReference type="PANTHER" id="PTHR43649">
    <property type="entry name" value="ARABINOSE-BINDING PROTEIN-RELATED"/>
    <property type="match status" value="1"/>
</dbReference>
<dbReference type="InterPro" id="IPR006059">
    <property type="entry name" value="SBP"/>
</dbReference>
<dbReference type="Gene3D" id="3.40.190.10">
    <property type="entry name" value="Periplasmic binding protein-like II"/>
    <property type="match status" value="1"/>
</dbReference>
<keyword evidence="2" id="KW-0813">Transport</keyword>
<dbReference type="Proteomes" id="UP000198891">
    <property type="component" value="Unassembled WGS sequence"/>
</dbReference>
<gene>
    <name evidence="5" type="ORF">SAMN05216554_0432</name>
</gene>
<dbReference type="PROSITE" id="PS51257">
    <property type="entry name" value="PROKAR_LIPOPROTEIN"/>
    <property type="match status" value="1"/>
</dbReference>
<dbReference type="AlphaFoldDB" id="A0A1H3K7D3"/>
<feature type="chain" id="PRO_5038389481" evidence="4">
    <location>
        <begin position="23"/>
        <end position="477"/>
    </location>
</feature>
<protein>
    <submittedName>
        <fullName evidence="5">Multiple sugar transport system substrate-binding protein</fullName>
    </submittedName>
</protein>
<feature type="signal peptide" evidence="4">
    <location>
        <begin position="1"/>
        <end position="22"/>
    </location>
</feature>
<evidence type="ECO:0000256" key="2">
    <source>
        <dbReference type="ARBA" id="ARBA00022448"/>
    </source>
</evidence>
<dbReference type="InterPro" id="IPR050490">
    <property type="entry name" value="Bact_solute-bd_prot1"/>
</dbReference>
<evidence type="ECO:0000256" key="3">
    <source>
        <dbReference type="SAM" id="MobiDB-lite"/>
    </source>
</evidence>
<dbReference type="RefSeq" id="WP_092548106.1">
    <property type="nucleotide sequence ID" value="NZ_FNPZ01000001.1"/>
</dbReference>
<keyword evidence="4" id="KW-0732">Signal</keyword>
<keyword evidence="6" id="KW-1185">Reference proteome</keyword>
<dbReference type="EMBL" id="FNPZ01000001">
    <property type="protein sequence ID" value="SDY47394.1"/>
    <property type="molecule type" value="Genomic_DNA"/>
</dbReference>